<dbReference type="PROSITE" id="PS50985">
    <property type="entry name" value="GRAS"/>
    <property type="match status" value="1"/>
</dbReference>
<keyword evidence="3" id="KW-0804">Transcription</keyword>
<evidence type="ECO:0000313" key="7">
    <source>
        <dbReference type="Proteomes" id="UP000467840"/>
    </source>
</evidence>
<reference evidence="6 7" key="1">
    <citation type="journal article" date="2020" name="Mol. Plant">
        <title>The Chromosome-Based Rubber Tree Genome Provides New Insights into Spurge Genome Evolution and Rubber Biosynthesis.</title>
        <authorList>
            <person name="Liu J."/>
            <person name="Shi C."/>
            <person name="Shi C.C."/>
            <person name="Li W."/>
            <person name="Zhang Q.J."/>
            <person name="Zhang Y."/>
            <person name="Li K."/>
            <person name="Lu H.F."/>
            <person name="Shi C."/>
            <person name="Zhu S.T."/>
            <person name="Xiao Z.Y."/>
            <person name="Nan H."/>
            <person name="Yue Y."/>
            <person name="Zhu X.G."/>
            <person name="Wu Y."/>
            <person name="Hong X.N."/>
            <person name="Fan G.Y."/>
            <person name="Tong Y."/>
            <person name="Zhang D."/>
            <person name="Mao C.L."/>
            <person name="Liu Y.L."/>
            <person name="Hao S.J."/>
            <person name="Liu W.Q."/>
            <person name="Lv M.Q."/>
            <person name="Zhang H.B."/>
            <person name="Liu Y."/>
            <person name="Hu-Tang G.R."/>
            <person name="Wang J.P."/>
            <person name="Wang J.H."/>
            <person name="Sun Y.H."/>
            <person name="Ni S.B."/>
            <person name="Chen W.B."/>
            <person name="Zhang X.C."/>
            <person name="Jiao Y.N."/>
            <person name="Eichler E.E."/>
            <person name="Li G.H."/>
            <person name="Liu X."/>
            <person name="Gao L.Z."/>
        </authorList>
    </citation>
    <scope>NUCLEOTIDE SEQUENCE [LARGE SCALE GENOMIC DNA]</scope>
    <source>
        <strain evidence="7">cv. GT1</strain>
        <tissue evidence="6">Leaf</tissue>
    </source>
</reference>
<protein>
    <submittedName>
        <fullName evidence="6">Uncharacterized protein</fullName>
    </submittedName>
</protein>
<keyword evidence="7" id="KW-1185">Reference proteome</keyword>
<evidence type="ECO:0000256" key="4">
    <source>
        <dbReference type="ARBA" id="ARBA00023242"/>
    </source>
</evidence>
<evidence type="ECO:0000313" key="6">
    <source>
        <dbReference type="EMBL" id="KAF2289044.1"/>
    </source>
</evidence>
<dbReference type="PANTHER" id="PTHR31636">
    <property type="entry name" value="OSJNBA0084A10.13 PROTEIN-RELATED"/>
    <property type="match status" value="1"/>
</dbReference>
<feature type="region of interest" description="SAW" evidence="5">
    <location>
        <begin position="288"/>
        <end position="315"/>
    </location>
</feature>
<dbReference type="Pfam" id="PF03514">
    <property type="entry name" value="GRAS"/>
    <property type="match status" value="2"/>
</dbReference>
<gene>
    <name evidence="6" type="ORF">GH714_025470</name>
</gene>
<keyword evidence="2" id="KW-0805">Transcription regulation</keyword>
<comment type="caution">
    <text evidence="5">Lacks conserved residue(s) required for the propagation of feature annotation.</text>
</comment>
<feature type="short sequence motif" description="VHIID" evidence="5">
    <location>
        <begin position="146"/>
        <end position="150"/>
    </location>
</feature>
<proteinExistence type="inferred from homology"/>
<dbReference type="Proteomes" id="UP000467840">
    <property type="component" value="Chromosome 8"/>
</dbReference>
<dbReference type="GO" id="GO:0005634">
    <property type="term" value="C:nucleus"/>
    <property type="evidence" value="ECO:0007669"/>
    <property type="project" value="UniProtKB-SubCell"/>
</dbReference>
<accession>A0A6A6KKQ1</accession>
<organism evidence="6 7">
    <name type="scientific">Hevea brasiliensis</name>
    <name type="common">Para rubber tree</name>
    <name type="synonym">Siphonia brasiliensis</name>
    <dbReference type="NCBI Taxonomy" id="3981"/>
    <lineage>
        <taxon>Eukaryota</taxon>
        <taxon>Viridiplantae</taxon>
        <taxon>Streptophyta</taxon>
        <taxon>Embryophyta</taxon>
        <taxon>Tracheophyta</taxon>
        <taxon>Spermatophyta</taxon>
        <taxon>Magnoliopsida</taxon>
        <taxon>eudicotyledons</taxon>
        <taxon>Gunneridae</taxon>
        <taxon>Pentapetalae</taxon>
        <taxon>rosids</taxon>
        <taxon>fabids</taxon>
        <taxon>Malpighiales</taxon>
        <taxon>Euphorbiaceae</taxon>
        <taxon>Crotonoideae</taxon>
        <taxon>Micrandreae</taxon>
        <taxon>Hevea</taxon>
    </lineage>
</organism>
<comment type="caution">
    <text evidence="6">The sequence shown here is derived from an EMBL/GenBank/DDBJ whole genome shotgun (WGS) entry which is preliminary data.</text>
</comment>
<evidence type="ECO:0000256" key="3">
    <source>
        <dbReference type="ARBA" id="ARBA00023163"/>
    </source>
</evidence>
<dbReference type="AlphaFoldDB" id="A0A6A6KKQ1"/>
<comment type="subcellular location">
    <subcellularLocation>
        <location evidence="1">Nucleus</location>
    </subcellularLocation>
</comment>
<dbReference type="EMBL" id="JAAGAX010000016">
    <property type="protein sequence ID" value="KAF2289044.1"/>
    <property type="molecule type" value="Genomic_DNA"/>
</dbReference>
<evidence type="ECO:0000256" key="1">
    <source>
        <dbReference type="ARBA" id="ARBA00004123"/>
    </source>
</evidence>
<evidence type="ECO:0000256" key="5">
    <source>
        <dbReference type="PROSITE-ProRule" id="PRU01191"/>
    </source>
</evidence>
<comment type="similarity">
    <text evidence="5">Belongs to the GRAS family.</text>
</comment>
<name>A0A6A6KKQ1_HEVBR</name>
<evidence type="ECO:0000256" key="2">
    <source>
        <dbReference type="ARBA" id="ARBA00023015"/>
    </source>
</evidence>
<sequence>MTPRVNEASQGLSTEEIMRIAEKRFIKTSTNIVDVVSMHNPFDVSLSGLSNEEAKKVDLVEFLLASIDNVGNQQYDHASILLDKCDGMSSSTGNAVQRVVYYFSKALRERINRETGSITSQDLEKLRCTLHRSPNHVENVAEAKKIHVIDIRIRIGEQWTGLMQALASQSEYPLELLKITAIGTTNKHLIEDTGKSSGYSGHLLRSLISLPDRLDSVMQVIGTFNPQIMVVNEPEVNTSSSSLVNRFIEALSISSAYFNCLEACVGADPNSIIEESSHLGEGIRNIAATEGKERNSQYMELDVWRAFFAPFWKGD</sequence>
<dbReference type="InterPro" id="IPR005202">
    <property type="entry name" value="TF_GRAS"/>
</dbReference>
<keyword evidence="4" id="KW-0539">Nucleus</keyword>